<name>A0A6M2DY67_XENCH</name>
<feature type="transmembrane region" description="Helical" evidence="1">
    <location>
        <begin position="16"/>
        <end position="37"/>
    </location>
</feature>
<keyword evidence="1" id="KW-1133">Transmembrane helix</keyword>
<sequence length="89" mass="10406">MSPPLPLLLMVWTRKVLARGMSLFLTWEVVLLMYPFLQLKMEFLKSNPLPEILTWVVKISIIVWSTISFKNSNVNTRRTLPQTNVLYVV</sequence>
<keyword evidence="1" id="KW-0472">Membrane</keyword>
<keyword evidence="1" id="KW-0812">Transmembrane</keyword>
<dbReference type="EMBL" id="GIIL01007248">
    <property type="protein sequence ID" value="NOV50974.1"/>
    <property type="molecule type" value="Transcribed_RNA"/>
</dbReference>
<proteinExistence type="predicted"/>
<dbReference type="AlphaFoldDB" id="A0A6M2DY67"/>
<evidence type="ECO:0000313" key="2">
    <source>
        <dbReference type="EMBL" id="NOV50974.1"/>
    </source>
</evidence>
<evidence type="ECO:0000256" key="1">
    <source>
        <dbReference type="SAM" id="Phobius"/>
    </source>
</evidence>
<accession>A0A6M2DY67</accession>
<feature type="transmembrane region" description="Helical" evidence="1">
    <location>
        <begin position="52"/>
        <end position="69"/>
    </location>
</feature>
<reference evidence="2" key="1">
    <citation type="submission" date="2020-03" db="EMBL/GenBank/DDBJ databases">
        <title>Transcriptomic Profiling of the Digestive Tract of the Rat Flea, Xenopsylla cheopis, Following Blood Feeding and Infection with Yersinia pestis.</title>
        <authorList>
            <person name="Bland D.M."/>
            <person name="Martens C.A."/>
            <person name="Virtaneva K."/>
            <person name="Kanakabandi K."/>
            <person name="Long D."/>
            <person name="Rosenke R."/>
            <person name="Saturday G.A."/>
            <person name="Hoyt F.H."/>
            <person name="Bruno D.P."/>
            <person name="Ribeiro J.M.C."/>
            <person name="Hinnebusch J."/>
        </authorList>
    </citation>
    <scope>NUCLEOTIDE SEQUENCE</scope>
</reference>
<protein>
    <submittedName>
        <fullName evidence="2">Putative product</fullName>
    </submittedName>
</protein>
<organism evidence="2">
    <name type="scientific">Xenopsylla cheopis</name>
    <name type="common">Oriental rat flea</name>
    <name type="synonym">Pulex cheopis</name>
    <dbReference type="NCBI Taxonomy" id="163159"/>
    <lineage>
        <taxon>Eukaryota</taxon>
        <taxon>Metazoa</taxon>
        <taxon>Ecdysozoa</taxon>
        <taxon>Arthropoda</taxon>
        <taxon>Hexapoda</taxon>
        <taxon>Insecta</taxon>
        <taxon>Pterygota</taxon>
        <taxon>Neoptera</taxon>
        <taxon>Endopterygota</taxon>
        <taxon>Siphonaptera</taxon>
        <taxon>Pulicidae</taxon>
        <taxon>Xenopsyllinae</taxon>
        <taxon>Xenopsylla</taxon>
    </lineage>
</organism>